<dbReference type="Pfam" id="PF12309">
    <property type="entry name" value="KBP_C"/>
    <property type="match status" value="1"/>
</dbReference>
<evidence type="ECO:0000256" key="1">
    <source>
        <dbReference type="ARBA" id="ARBA00004245"/>
    </source>
</evidence>
<reference evidence="6" key="1">
    <citation type="submission" date="2018-11" db="EMBL/GenBank/DDBJ databases">
        <authorList>
            <person name="Alioto T."/>
            <person name="Alioto T."/>
        </authorList>
    </citation>
    <scope>NUCLEOTIDE SEQUENCE</scope>
</reference>
<evidence type="ECO:0000256" key="3">
    <source>
        <dbReference type="ARBA" id="ARBA00016840"/>
    </source>
</evidence>
<dbReference type="PANTHER" id="PTHR46321:SF1">
    <property type="entry name" value="KIF-BINDING PROTEIN"/>
    <property type="match status" value="1"/>
</dbReference>
<accession>A0A8B6GZL6</accession>
<dbReference type="Proteomes" id="UP000596742">
    <property type="component" value="Unassembled WGS sequence"/>
</dbReference>
<keyword evidence="5" id="KW-0206">Cytoskeleton</keyword>
<dbReference type="InterPro" id="IPR011990">
    <property type="entry name" value="TPR-like_helical_dom_sf"/>
</dbReference>
<organism evidence="6 7">
    <name type="scientific">Mytilus galloprovincialis</name>
    <name type="common">Mediterranean mussel</name>
    <dbReference type="NCBI Taxonomy" id="29158"/>
    <lineage>
        <taxon>Eukaryota</taxon>
        <taxon>Metazoa</taxon>
        <taxon>Spiralia</taxon>
        <taxon>Lophotrochozoa</taxon>
        <taxon>Mollusca</taxon>
        <taxon>Bivalvia</taxon>
        <taxon>Autobranchia</taxon>
        <taxon>Pteriomorphia</taxon>
        <taxon>Mytilida</taxon>
        <taxon>Mytiloidea</taxon>
        <taxon>Mytilidae</taxon>
        <taxon>Mytilinae</taxon>
        <taxon>Mytilus</taxon>
    </lineage>
</organism>
<comment type="subcellular location">
    <subcellularLocation>
        <location evidence="1">Cytoplasm</location>
        <location evidence="1">Cytoskeleton</location>
    </subcellularLocation>
</comment>
<keyword evidence="4" id="KW-0963">Cytoplasm</keyword>
<gene>
    <name evidence="6" type="ORF">MGAL_10B010349</name>
</gene>
<protein>
    <recommendedName>
        <fullName evidence="3">KIF-binding protein</fullName>
    </recommendedName>
</protein>
<evidence type="ECO:0000256" key="4">
    <source>
        <dbReference type="ARBA" id="ARBA00022490"/>
    </source>
</evidence>
<dbReference type="OrthoDB" id="409897at2759"/>
<name>A0A8B6GZL6_MYTGA</name>
<dbReference type="AlphaFoldDB" id="A0A8B6GZL6"/>
<dbReference type="EMBL" id="UYJE01009286">
    <property type="protein sequence ID" value="VDI72064.1"/>
    <property type="molecule type" value="Genomic_DNA"/>
</dbReference>
<dbReference type="GO" id="GO:0005856">
    <property type="term" value="C:cytoskeleton"/>
    <property type="evidence" value="ECO:0007669"/>
    <property type="project" value="UniProtKB-SubCell"/>
</dbReference>
<dbReference type="SUPFAM" id="SSF48452">
    <property type="entry name" value="TPR-like"/>
    <property type="match status" value="1"/>
</dbReference>
<keyword evidence="7" id="KW-1185">Reference proteome</keyword>
<dbReference type="GO" id="GO:0000226">
    <property type="term" value="P:microtubule cytoskeleton organization"/>
    <property type="evidence" value="ECO:0007669"/>
    <property type="project" value="TreeGrafter"/>
</dbReference>
<sequence>MSKAWQDFLSSEGFERIDSATKLSDEDLNDDPEDDPYRSKYKAREIYLELQEKLKHLFEGDEENKDYHTINAVLNLKLAINYIDTEELATGEEKILKCIDDLEKFKFENNVVNVYQHLLNNLGILWSARRDYNKALKFLKDAEQQYLHFKEECGSAPKSLQEYLEKPWDEDKIEHKRNLEFEKTYTLTLYYMAQVYAKLDEKELSAEYCQITLERQLEWNTYEPMEWGLCAATLSQYFISTDDYTLARHCLACAEFIYQEAIDKESPDSSEEAKEKLQQGKADIERCWIKYGLALIESSKNSLMYEDGAPSLKTSHEKFRKFNLEVTSREEQVTDQMVKDFTEARKVFLKIQQWINSAKEFYALDGRCSDYVEICQDHSTAYKYLAFFEMDLERQCKMNKRRADIISALINELNPQHYLLAVRQLMFEVAEIYSQMLDLKVAILQDEEVRPTPHALKKINLLAQQSILKYDAYLDTLKPMGKTEFPEEFASEDVRPALVASFSKGRLHSKFVTPDVKQRIANIQKSINCYKFVVDYCNKHPSIEALVPEELNICQEMVALLPLKMEKIRQGAEI</sequence>
<evidence type="ECO:0000256" key="2">
    <source>
        <dbReference type="ARBA" id="ARBA00010305"/>
    </source>
</evidence>
<dbReference type="GO" id="GO:1990535">
    <property type="term" value="P:neuron projection maintenance"/>
    <property type="evidence" value="ECO:0007669"/>
    <property type="project" value="TreeGrafter"/>
</dbReference>
<dbReference type="Gene3D" id="1.25.40.10">
    <property type="entry name" value="Tetratricopeptide repeat domain"/>
    <property type="match status" value="1"/>
</dbReference>
<dbReference type="GO" id="GO:0021952">
    <property type="term" value="P:central nervous system projection neuron axonogenesis"/>
    <property type="evidence" value="ECO:0007669"/>
    <property type="project" value="TreeGrafter"/>
</dbReference>
<dbReference type="InterPro" id="IPR022083">
    <property type="entry name" value="KBP"/>
</dbReference>
<dbReference type="PANTHER" id="PTHR46321">
    <property type="entry name" value="KIF1-BINDING PROTEIN"/>
    <property type="match status" value="1"/>
</dbReference>
<evidence type="ECO:0000313" key="7">
    <source>
        <dbReference type="Proteomes" id="UP000596742"/>
    </source>
</evidence>
<evidence type="ECO:0000256" key="5">
    <source>
        <dbReference type="ARBA" id="ARBA00023212"/>
    </source>
</evidence>
<proteinExistence type="inferred from homology"/>
<comment type="similarity">
    <text evidence="2">Belongs to the KIF-binding protein family.</text>
</comment>
<evidence type="ECO:0000313" key="6">
    <source>
        <dbReference type="EMBL" id="VDI72064.1"/>
    </source>
</evidence>
<comment type="caution">
    <text evidence="6">The sequence shown here is derived from an EMBL/GenBank/DDBJ whole genome shotgun (WGS) entry which is preliminary data.</text>
</comment>